<dbReference type="Proteomes" id="UP000095751">
    <property type="component" value="Unassembled WGS sequence"/>
</dbReference>
<feature type="region of interest" description="Disordered" evidence="8">
    <location>
        <begin position="12"/>
        <end position="32"/>
    </location>
</feature>
<accession>A0A1E7FAB7</accession>
<dbReference type="GO" id="GO:0016020">
    <property type="term" value="C:membrane"/>
    <property type="evidence" value="ECO:0007669"/>
    <property type="project" value="UniProtKB-SubCell"/>
</dbReference>
<protein>
    <recommendedName>
        <fullName evidence="11">Glycosyltransferase family 92 protein</fullName>
    </recommendedName>
</protein>
<evidence type="ECO:0000256" key="5">
    <source>
        <dbReference type="ARBA" id="ARBA00022692"/>
    </source>
</evidence>
<dbReference type="EMBL" id="KV784359">
    <property type="protein sequence ID" value="OEU15097.1"/>
    <property type="molecule type" value="Genomic_DNA"/>
</dbReference>
<keyword evidence="10" id="KW-1185">Reference proteome</keyword>
<dbReference type="OrthoDB" id="2526284at2759"/>
<keyword evidence="3" id="KW-0328">Glycosyltransferase</keyword>
<dbReference type="KEGG" id="fcy:FRACYDRAFT_208669"/>
<keyword evidence="4" id="KW-0808">Transferase</keyword>
<dbReference type="PANTHER" id="PTHR21461">
    <property type="entry name" value="GLYCOSYLTRANSFERASE FAMILY 92 PROTEIN"/>
    <property type="match status" value="1"/>
</dbReference>
<dbReference type="InterPro" id="IPR008166">
    <property type="entry name" value="Glyco_transf_92"/>
</dbReference>
<gene>
    <name evidence="9" type="ORF">FRACYDRAFT_208669</name>
</gene>
<keyword evidence="6" id="KW-1133">Transmembrane helix</keyword>
<name>A0A1E7FAB7_9STRA</name>
<reference evidence="9 10" key="1">
    <citation type="submission" date="2016-09" db="EMBL/GenBank/DDBJ databases">
        <title>Extensive genetic diversity and differential bi-allelic expression allows diatom success in the polar Southern Ocean.</title>
        <authorList>
            <consortium name="DOE Joint Genome Institute"/>
            <person name="Mock T."/>
            <person name="Otillar R.P."/>
            <person name="Strauss J."/>
            <person name="Dupont C."/>
            <person name="Frickenhaus S."/>
            <person name="Maumus F."/>
            <person name="Mcmullan M."/>
            <person name="Sanges R."/>
            <person name="Schmutz J."/>
            <person name="Toseland A."/>
            <person name="Valas R."/>
            <person name="Veluchamy A."/>
            <person name="Ward B.J."/>
            <person name="Allen A."/>
            <person name="Barry K."/>
            <person name="Falciatore A."/>
            <person name="Ferrante M."/>
            <person name="Fortunato A.E."/>
            <person name="Gloeckner G."/>
            <person name="Gruber A."/>
            <person name="Hipkin R."/>
            <person name="Janech M."/>
            <person name="Kroth P."/>
            <person name="Leese F."/>
            <person name="Lindquist E."/>
            <person name="Lyon B.R."/>
            <person name="Martin J."/>
            <person name="Mayer C."/>
            <person name="Parker M."/>
            <person name="Quesneville H."/>
            <person name="Raymond J."/>
            <person name="Uhlig C."/>
            <person name="Valentin K.U."/>
            <person name="Worden A.Z."/>
            <person name="Armbrust E.V."/>
            <person name="Bowler C."/>
            <person name="Green B."/>
            <person name="Moulton V."/>
            <person name="Van Oosterhout C."/>
            <person name="Grigoriev I."/>
        </authorList>
    </citation>
    <scope>NUCLEOTIDE SEQUENCE [LARGE SCALE GENOMIC DNA]</scope>
    <source>
        <strain evidence="9 10">CCMP1102</strain>
    </source>
</reference>
<dbReference type="GO" id="GO:0005737">
    <property type="term" value="C:cytoplasm"/>
    <property type="evidence" value="ECO:0007669"/>
    <property type="project" value="TreeGrafter"/>
</dbReference>
<evidence type="ECO:0000256" key="7">
    <source>
        <dbReference type="ARBA" id="ARBA00023136"/>
    </source>
</evidence>
<organism evidence="9 10">
    <name type="scientific">Fragilariopsis cylindrus CCMP1102</name>
    <dbReference type="NCBI Taxonomy" id="635003"/>
    <lineage>
        <taxon>Eukaryota</taxon>
        <taxon>Sar</taxon>
        <taxon>Stramenopiles</taxon>
        <taxon>Ochrophyta</taxon>
        <taxon>Bacillariophyta</taxon>
        <taxon>Bacillariophyceae</taxon>
        <taxon>Bacillariophycidae</taxon>
        <taxon>Bacillariales</taxon>
        <taxon>Bacillariaceae</taxon>
        <taxon>Fragilariopsis</taxon>
    </lineage>
</organism>
<dbReference type="InParanoid" id="A0A1E7FAB7"/>
<evidence type="ECO:0008006" key="11">
    <source>
        <dbReference type="Google" id="ProtNLM"/>
    </source>
</evidence>
<dbReference type="AlphaFoldDB" id="A0A1E7FAB7"/>
<evidence type="ECO:0000256" key="4">
    <source>
        <dbReference type="ARBA" id="ARBA00022679"/>
    </source>
</evidence>
<evidence type="ECO:0000313" key="9">
    <source>
        <dbReference type="EMBL" id="OEU15097.1"/>
    </source>
</evidence>
<evidence type="ECO:0000256" key="8">
    <source>
        <dbReference type="SAM" id="MobiDB-lite"/>
    </source>
</evidence>
<proteinExistence type="inferred from homology"/>
<dbReference type="GO" id="GO:0016757">
    <property type="term" value="F:glycosyltransferase activity"/>
    <property type="evidence" value="ECO:0007669"/>
    <property type="project" value="UniProtKB-KW"/>
</dbReference>
<comment type="similarity">
    <text evidence="2">Belongs to the glycosyltransferase 92 family.</text>
</comment>
<dbReference type="Pfam" id="PF01697">
    <property type="entry name" value="Glyco_transf_92"/>
    <property type="match status" value="1"/>
</dbReference>
<keyword evidence="7" id="KW-0472">Membrane</keyword>
<evidence type="ECO:0000256" key="2">
    <source>
        <dbReference type="ARBA" id="ARBA00007647"/>
    </source>
</evidence>
<sequence>MCLIAKHANKFDNISKSNNSSPPPLVGFQPYSNDKKRNKIVVNNDKNPSPKENKASHDRILTAYLEPIVDEKKWSRKPLPARDAKADDLIRTAFPRVNSCSRLIEQFPADDFPDADPFLPWIHDIFPTHDGKFIQIVAQNKRRCKTGKSSREKEIYQHLAPQVALFQHVSVKRIHQAGDKDSSSTSTRYRLASHDEADQDGMATRFICRFSNGEETLSVFNFSYEWASHRKRQRVVFHKNETDNKQIHTSQLLFRCPVPASLVETVRTGTSVVEDWATIFLDIIPIRTPTRYGAPNEYLTPYYKEFRASEGAFDPVVEWGKNHTLPLIENSGRWQNIPICKPSLLTYGNEIDEAAVLAPAGLTEKAPVKQNRLVSCLWASAGYSTRGNRHAINDGQRRLLEWITYNKLTGVEHFYLYDNTAAFTTDKSLQFAADMFPDDVTIVKWPSKVCNNNPNNVDSPGERSSQYAAEASCRLRFGPHTEWIAQFDIDEYLIPMGELTSLHPLLDKLDKEETKIISFGSWRAWPRKDFIEMTGPKDCGRKTDCFQLRVPENYTMLQAYNCDRQKPGAKSEKMPAEKQIYRPDYVLHHFIHYSTVTVMSELNRQDVEKLGRKWNSRSPFPDPLSRFGHEAKEALMLHTKAVATKDTIYWEEACLANYTGSSFCRLGTPFPKDLTGVNISDGKNGLKFNCYVNHKIDDYWVKELENRLKDHVPEIAKRLELQ</sequence>
<comment type="subcellular location">
    <subcellularLocation>
        <location evidence="1">Membrane</location>
        <topology evidence="1">Single-pass membrane protein</topology>
    </subcellularLocation>
</comment>
<evidence type="ECO:0000256" key="6">
    <source>
        <dbReference type="ARBA" id="ARBA00022989"/>
    </source>
</evidence>
<dbReference type="PANTHER" id="PTHR21461:SF69">
    <property type="entry name" value="GLYCOSYLTRANSFERASE FAMILY 92 PROTEIN"/>
    <property type="match status" value="1"/>
</dbReference>
<evidence type="ECO:0000256" key="3">
    <source>
        <dbReference type="ARBA" id="ARBA00022676"/>
    </source>
</evidence>
<keyword evidence="5" id="KW-0812">Transmembrane</keyword>
<evidence type="ECO:0000256" key="1">
    <source>
        <dbReference type="ARBA" id="ARBA00004167"/>
    </source>
</evidence>
<evidence type="ECO:0000313" key="10">
    <source>
        <dbReference type="Proteomes" id="UP000095751"/>
    </source>
</evidence>